<dbReference type="AlphaFoldDB" id="A0ABD3JAW2"/>
<reference evidence="2 3" key="1">
    <citation type="submission" date="2024-11" db="EMBL/GenBank/DDBJ databases">
        <title>Chromosome-level genome assembly of Eucalyptus globulus Labill. provides insights into its genome evolution.</title>
        <authorList>
            <person name="Li X."/>
        </authorList>
    </citation>
    <scope>NUCLEOTIDE SEQUENCE [LARGE SCALE GENOMIC DNA]</scope>
    <source>
        <strain evidence="2">CL2024</strain>
        <tissue evidence="2">Fresh tender leaves</tissue>
    </source>
</reference>
<accession>A0ABD3JAW2</accession>
<feature type="compositionally biased region" description="Basic residues" evidence="1">
    <location>
        <begin position="1"/>
        <end position="11"/>
    </location>
</feature>
<evidence type="ECO:0000256" key="1">
    <source>
        <dbReference type="SAM" id="MobiDB-lite"/>
    </source>
</evidence>
<evidence type="ECO:0000313" key="3">
    <source>
        <dbReference type="Proteomes" id="UP001634007"/>
    </source>
</evidence>
<sequence length="115" mass="12686">MFRAFSTRKGHGRYEKLGNESAAPPVEAAELKRTTSLPAGRFGSSSGPTPQVAFPADPQGKPPKKVNKSHPLFGLFDARRKKKTTARPDLARYLEYVKEGGSWDANLDKPVMHYS</sequence>
<dbReference type="PANTHER" id="PTHR35291:SF3">
    <property type="entry name" value="PROTEIN SHROOM-LIKE"/>
    <property type="match status" value="1"/>
</dbReference>
<evidence type="ECO:0000313" key="2">
    <source>
        <dbReference type="EMBL" id="KAL3723808.1"/>
    </source>
</evidence>
<comment type="caution">
    <text evidence="2">The sequence shown here is derived from an EMBL/GenBank/DDBJ whole genome shotgun (WGS) entry which is preliminary data.</text>
</comment>
<dbReference type="PANTHER" id="PTHR35291">
    <property type="entry name" value="PROTEIN SHROOM-LIKE"/>
    <property type="match status" value="1"/>
</dbReference>
<name>A0ABD3JAW2_EUCGL</name>
<keyword evidence="3" id="KW-1185">Reference proteome</keyword>
<dbReference type="Proteomes" id="UP001634007">
    <property type="component" value="Unassembled WGS sequence"/>
</dbReference>
<proteinExistence type="predicted"/>
<gene>
    <name evidence="2" type="ORF">ACJRO7_035909</name>
</gene>
<feature type="region of interest" description="Disordered" evidence="1">
    <location>
        <begin position="1"/>
        <end position="70"/>
    </location>
</feature>
<organism evidence="2 3">
    <name type="scientific">Eucalyptus globulus</name>
    <name type="common">Tasmanian blue gum</name>
    <dbReference type="NCBI Taxonomy" id="34317"/>
    <lineage>
        <taxon>Eukaryota</taxon>
        <taxon>Viridiplantae</taxon>
        <taxon>Streptophyta</taxon>
        <taxon>Embryophyta</taxon>
        <taxon>Tracheophyta</taxon>
        <taxon>Spermatophyta</taxon>
        <taxon>Magnoliopsida</taxon>
        <taxon>eudicotyledons</taxon>
        <taxon>Gunneridae</taxon>
        <taxon>Pentapetalae</taxon>
        <taxon>rosids</taxon>
        <taxon>malvids</taxon>
        <taxon>Myrtales</taxon>
        <taxon>Myrtaceae</taxon>
        <taxon>Myrtoideae</taxon>
        <taxon>Eucalypteae</taxon>
        <taxon>Eucalyptus</taxon>
    </lineage>
</organism>
<protein>
    <submittedName>
        <fullName evidence="2">Uncharacterized protein</fullName>
    </submittedName>
</protein>
<dbReference type="EMBL" id="JBJKBG010000009">
    <property type="protein sequence ID" value="KAL3723808.1"/>
    <property type="molecule type" value="Genomic_DNA"/>
</dbReference>